<proteinExistence type="predicted"/>
<evidence type="ECO:0000256" key="5">
    <source>
        <dbReference type="SAM" id="Phobius"/>
    </source>
</evidence>
<accession>A0ABS5ECE6</accession>
<name>A0ABS5ECE6_9PROT</name>
<evidence type="ECO:0000256" key="3">
    <source>
        <dbReference type="ARBA" id="ARBA00022989"/>
    </source>
</evidence>
<comment type="caution">
    <text evidence="8">The sequence shown here is derived from an EMBL/GenBank/DDBJ whole genome shotgun (WGS) entry which is preliminary data.</text>
</comment>
<feature type="transmembrane region" description="Helical" evidence="5">
    <location>
        <begin position="91"/>
        <end position="110"/>
    </location>
</feature>
<feature type="transmembrane region" description="Helical" evidence="5">
    <location>
        <begin position="188"/>
        <end position="206"/>
    </location>
</feature>
<dbReference type="RefSeq" id="WP_211865514.1">
    <property type="nucleotide sequence ID" value="NZ_JAAEDI010000002.1"/>
</dbReference>
<feature type="transmembrane region" description="Helical" evidence="5">
    <location>
        <begin position="353"/>
        <end position="374"/>
    </location>
</feature>
<keyword evidence="4 5" id="KW-0472">Membrane</keyword>
<dbReference type="InterPro" id="IPR007016">
    <property type="entry name" value="O-antigen_ligase-rel_domated"/>
</dbReference>
<dbReference type="EMBL" id="JAAEDI010000002">
    <property type="protein sequence ID" value="MBR0648372.1"/>
    <property type="molecule type" value="Genomic_DNA"/>
</dbReference>
<dbReference type="InterPro" id="IPR045979">
    <property type="entry name" value="DUF5935"/>
</dbReference>
<keyword evidence="9" id="KW-1185">Reference proteome</keyword>
<feature type="transmembrane region" description="Helical" evidence="5">
    <location>
        <begin position="145"/>
        <end position="168"/>
    </location>
</feature>
<gene>
    <name evidence="8" type="ORF">GXW78_01735</name>
</gene>
<evidence type="ECO:0000313" key="8">
    <source>
        <dbReference type="EMBL" id="MBR0648372.1"/>
    </source>
</evidence>
<evidence type="ECO:0000259" key="6">
    <source>
        <dbReference type="Pfam" id="PF04932"/>
    </source>
</evidence>
<feature type="transmembrane region" description="Helical" evidence="5">
    <location>
        <begin position="227"/>
        <end position="254"/>
    </location>
</feature>
<dbReference type="Proteomes" id="UP000698752">
    <property type="component" value="Unassembled WGS sequence"/>
</dbReference>
<comment type="subcellular location">
    <subcellularLocation>
        <location evidence="1">Membrane</location>
        <topology evidence="1">Multi-pass membrane protein</topology>
    </subcellularLocation>
</comment>
<evidence type="ECO:0000256" key="2">
    <source>
        <dbReference type="ARBA" id="ARBA00022692"/>
    </source>
</evidence>
<evidence type="ECO:0000313" key="9">
    <source>
        <dbReference type="Proteomes" id="UP000698752"/>
    </source>
</evidence>
<evidence type="ECO:0000256" key="4">
    <source>
        <dbReference type="ARBA" id="ARBA00023136"/>
    </source>
</evidence>
<sequence>MKLDTDDPPGGERGSSSVQGLFILLVWTGLLALGLYAPFVLGLAYIWIDLFRPQDVVPSVMGLLPVSMITACLCGLAYAFGDRRDPPPLHLVTVLTVIWAVWITATTTWAVLPEHAWTKWDWAFKTVMFSAFMPFLFRSRIQIEAAILTIILAIFSNTIPFCIKALVSGSGYHRQLGLLPVNVGLGESSTLAIDSIACIPLIIFLMRHSKIAPYKGALKFAYWAAPTIAIVGAFATFARAGLVSCFVWAAYTWWHVKRKVMLAAVFCMAALIFVPLMGEQWADRMSTITEAETDGSAFTRIVVWQWTIEYAAQHPLGGGFDVYRINRRTVLQEDGSEFTIEARAFHSIYMEVLGEHGVVGAIIFGALMMAFYVSLFRLAWKTKKNKDLLWLHDLARALMVCATTYFAGSAFVGVAFQSFHYFLFAFSVSASHYFLRVQASAQQEGAAVQRRVPLRTPASALVRGRDSLPAP</sequence>
<feature type="domain" description="O-antigen ligase-related" evidence="6">
    <location>
        <begin position="228"/>
        <end position="364"/>
    </location>
</feature>
<feature type="domain" description="DUF5935" evidence="7">
    <location>
        <begin position="20"/>
        <end position="209"/>
    </location>
</feature>
<dbReference type="PANTHER" id="PTHR37422">
    <property type="entry name" value="TEICHURONIC ACID BIOSYNTHESIS PROTEIN TUAE"/>
    <property type="match status" value="1"/>
</dbReference>
<evidence type="ECO:0008006" key="10">
    <source>
        <dbReference type="Google" id="ProtNLM"/>
    </source>
</evidence>
<reference evidence="9" key="1">
    <citation type="journal article" date="2021" name="Syst. Appl. Microbiol.">
        <title>Roseomonas hellenica sp. nov., isolated from roots of wild-growing Alkanna tinctoria.</title>
        <authorList>
            <person name="Rat A."/>
            <person name="Naranjo H.D."/>
            <person name="Lebbe L."/>
            <person name="Cnockaert M."/>
            <person name="Krigas N."/>
            <person name="Grigoriadou K."/>
            <person name="Maloupa E."/>
            <person name="Willems A."/>
        </authorList>
    </citation>
    <scope>NUCLEOTIDE SEQUENCE [LARGE SCALE GENOMIC DNA]</scope>
    <source>
        <strain evidence="9">LMG 31159</strain>
    </source>
</reference>
<protein>
    <recommendedName>
        <fullName evidence="10">O-glycosylation ligase, exosortase A system-associated</fullName>
    </recommendedName>
</protein>
<keyword evidence="2 5" id="KW-0812">Transmembrane</keyword>
<feature type="transmembrane region" description="Helical" evidence="5">
    <location>
        <begin position="21"/>
        <end position="48"/>
    </location>
</feature>
<feature type="transmembrane region" description="Helical" evidence="5">
    <location>
        <begin position="260"/>
        <end position="278"/>
    </location>
</feature>
<feature type="transmembrane region" description="Helical" evidence="5">
    <location>
        <begin position="60"/>
        <end position="79"/>
    </location>
</feature>
<dbReference type="PANTHER" id="PTHR37422:SF13">
    <property type="entry name" value="LIPOPOLYSACCHARIDE BIOSYNTHESIS PROTEIN PA4999-RELATED"/>
    <property type="match status" value="1"/>
</dbReference>
<evidence type="ECO:0000256" key="1">
    <source>
        <dbReference type="ARBA" id="ARBA00004141"/>
    </source>
</evidence>
<keyword evidence="3 5" id="KW-1133">Transmembrane helix</keyword>
<evidence type="ECO:0000259" key="7">
    <source>
        <dbReference type="Pfam" id="PF19358"/>
    </source>
</evidence>
<dbReference type="Pfam" id="PF19358">
    <property type="entry name" value="DUF5935"/>
    <property type="match status" value="1"/>
</dbReference>
<feature type="transmembrane region" description="Helical" evidence="5">
    <location>
        <begin position="394"/>
        <end position="416"/>
    </location>
</feature>
<dbReference type="Pfam" id="PF04932">
    <property type="entry name" value="Wzy_C"/>
    <property type="match status" value="1"/>
</dbReference>
<dbReference type="InterPro" id="IPR051533">
    <property type="entry name" value="WaaL-like"/>
</dbReference>
<organism evidence="8 9">
    <name type="scientific">Neoroseomonas terrae</name>
    <dbReference type="NCBI Taxonomy" id="424799"/>
    <lineage>
        <taxon>Bacteria</taxon>
        <taxon>Pseudomonadati</taxon>
        <taxon>Pseudomonadota</taxon>
        <taxon>Alphaproteobacteria</taxon>
        <taxon>Acetobacterales</taxon>
        <taxon>Acetobacteraceae</taxon>
        <taxon>Neoroseomonas</taxon>
    </lineage>
</organism>